<feature type="transmembrane region" description="Helical" evidence="9">
    <location>
        <begin position="6"/>
        <end position="25"/>
    </location>
</feature>
<evidence type="ECO:0000256" key="7">
    <source>
        <dbReference type="ARBA" id="ARBA00022989"/>
    </source>
</evidence>
<name>A0A645F526_9ZZZZ</name>
<dbReference type="CDD" id="cd06261">
    <property type="entry name" value="TM_PBP2"/>
    <property type="match status" value="1"/>
</dbReference>
<evidence type="ECO:0000256" key="9">
    <source>
        <dbReference type="SAM" id="Phobius"/>
    </source>
</evidence>
<dbReference type="SUPFAM" id="SSF161098">
    <property type="entry name" value="MetI-like"/>
    <property type="match status" value="1"/>
</dbReference>
<comment type="caution">
    <text evidence="11">The sequence shown here is derived from an EMBL/GenBank/DDBJ whole genome shotgun (WGS) entry which is preliminary data.</text>
</comment>
<feature type="transmembrane region" description="Helical" evidence="9">
    <location>
        <begin position="46"/>
        <end position="69"/>
    </location>
</feature>
<keyword evidence="4" id="KW-1003">Cell membrane</keyword>
<dbReference type="PANTHER" id="PTHR42922">
    <property type="entry name" value="PHOSPHATE TRANSPORT SYSTEM PERMEASE PROTEIN PSTA"/>
    <property type="match status" value="1"/>
</dbReference>
<evidence type="ECO:0000313" key="11">
    <source>
        <dbReference type="EMBL" id="MPN09287.1"/>
    </source>
</evidence>
<evidence type="ECO:0000256" key="3">
    <source>
        <dbReference type="ARBA" id="ARBA00022448"/>
    </source>
</evidence>
<organism evidence="11">
    <name type="scientific">bioreactor metagenome</name>
    <dbReference type="NCBI Taxonomy" id="1076179"/>
    <lineage>
        <taxon>unclassified sequences</taxon>
        <taxon>metagenomes</taxon>
        <taxon>ecological metagenomes</taxon>
    </lineage>
</organism>
<keyword evidence="7 9" id="KW-1133">Transmembrane helix</keyword>
<evidence type="ECO:0000256" key="2">
    <source>
        <dbReference type="ARBA" id="ARBA00007069"/>
    </source>
</evidence>
<feature type="domain" description="ABC transmembrane type-1" evidence="10">
    <location>
        <begin position="54"/>
        <end position="276"/>
    </location>
</feature>
<accession>A0A645F526</accession>
<keyword evidence="8 9" id="KW-0472">Membrane</keyword>
<dbReference type="GO" id="GO:0035435">
    <property type="term" value="P:phosphate ion transmembrane transport"/>
    <property type="evidence" value="ECO:0007669"/>
    <property type="project" value="InterPro"/>
</dbReference>
<dbReference type="EMBL" id="VSSQ01055387">
    <property type="protein sequence ID" value="MPN09287.1"/>
    <property type="molecule type" value="Genomic_DNA"/>
</dbReference>
<dbReference type="Pfam" id="PF00528">
    <property type="entry name" value="BPD_transp_1"/>
    <property type="match status" value="1"/>
</dbReference>
<dbReference type="PROSITE" id="PS50928">
    <property type="entry name" value="ABC_TM1"/>
    <property type="match status" value="1"/>
</dbReference>
<dbReference type="InterPro" id="IPR035906">
    <property type="entry name" value="MetI-like_sf"/>
</dbReference>
<evidence type="ECO:0000256" key="1">
    <source>
        <dbReference type="ARBA" id="ARBA00004651"/>
    </source>
</evidence>
<evidence type="ECO:0000256" key="8">
    <source>
        <dbReference type="ARBA" id="ARBA00023136"/>
    </source>
</evidence>
<evidence type="ECO:0000256" key="4">
    <source>
        <dbReference type="ARBA" id="ARBA00022475"/>
    </source>
</evidence>
<dbReference type="GO" id="GO:0005315">
    <property type="term" value="F:phosphate transmembrane transporter activity"/>
    <property type="evidence" value="ECO:0007669"/>
    <property type="project" value="InterPro"/>
</dbReference>
<feature type="transmembrane region" description="Helical" evidence="9">
    <location>
        <begin position="121"/>
        <end position="139"/>
    </location>
</feature>
<evidence type="ECO:0000256" key="6">
    <source>
        <dbReference type="ARBA" id="ARBA00022692"/>
    </source>
</evidence>
<dbReference type="AlphaFoldDB" id="A0A645F526"/>
<comment type="similarity">
    <text evidence="2">Belongs to the binding-protein-dependent transport system permease family. CysTW subfamily.</text>
</comment>
<sequence>MLGLTGVLTLLALVPLFWIIGYVIVRGGKSINLDFFTQLPKPMGMSGGGVLHAIEGTIIISILAALIAIPPGVLAAFYAARNPNTPLGVALRFSTDVLSGVPSIVIGLFGYALIVKPQGHYSAMAGGVALAILMLPTIIRTTEEMLKLVPSTLREASLGLGASEWKTSLSVLLPAAMNGVITGILLAVARAAGETAPLLFTALGNERYDLGTIVQNGIASNQNVFQILYRIFEQPIDSLPLTLWKYAQQPYPERIEQSWAVALVLMILVLTTNIIARVWIDVRTKKLKG</sequence>
<reference evidence="11" key="1">
    <citation type="submission" date="2019-08" db="EMBL/GenBank/DDBJ databases">
        <authorList>
            <person name="Kucharzyk K."/>
            <person name="Murdoch R.W."/>
            <person name="Higgins S."/>
            <person name="Loffler F."/>
        </authorList>
    </citation>
    <scope>NUCLEOTIDE SEQUENCE</scope>
</reference>
<dbReference type="InterPro" id="IPR051408">
    <property type="entry name" value="Phosphate_transprt_permease"/>
</dbReference>
<dbReference type="PANTHER" id="PTHR42922:SF1">
    <property type="entry name" value="PHOSPHATE TRANSPORT SYSTEM PERMEASE PROTEIN PSTA"/>
    <property type="match status" value="1"/>
</dbReference>
<evidence type="ECO:0000256" key="5">
    <source>
        <dbReference type="ARBA" id="ARBA00022592"/>
    </source>
</evidence>
<dbReference type="Gene3D" id="1.10.3720.10">
    <property type="entry name" value="MetI-like"/>
    <property type="match status" value="1"/>
</dbReference>
<keyword evidence="3" id="KW-0813">Transport</keyword>
<evidence type="ECO:0000259" key="10">
    <source>
        <dbReference type="PROSITE" id="PS50928"/>
    </source>
</evidence>
<protein>
    <submittedName>
        <fullName evidence="11">Phosphate transport system permease protein PstA</fullName>
    </submittedName>
</protein>
<dbReference type="InterPro" id="IPR000515">
    <property type="entry name" value="MetI-like"/>
</dbReference>
<gene>
    <name evidence="11" type="primary">pstA_20</name>
    <name evidence="11" type="ORF">SDC9_156576</name>
</gene>
<proteinExistence type="inferred from homology"/>
<feature type="transmembrane region" description="Helical" evidence="9">
    <location>
        <begin position="259"/>
        <end position="280"/>
    </location>
</feature>
<feature type="transmembrane region" description="Helical" evidence="9">
    <location>
        <begin position="89"/>
        <end position="114"/>
    </location>
</feature>
<keyword evidence="6 9" id="KW-0812">Transmembrane</keyword>
<dbReference type="GO" id="GO:0005886">
    <property type="term" value="C:plasma membrane"/>
    <property type="evidence" value="ECO:0007669"/>
    <property type="project" value="UniProtKB-SubCell"/>
</dbReference>
<comment type="subcellular location">
    <subcellularLocation>
        <location evidence="1">Cell membrane</location>
        <topology evidence="1">Multi-pass membrane protein</topology>
    </subcellularLocation>
</comment>
<dbReference type="InterPro" id="IPR005672">
    <property type="entry name" value="Phosphate_PstA"/>
</dbReference>
<dbReference type="NCBIfam" id="TIGR00974">
    <property type="entry name" value="3a0107s02c"/>
    <property type="match status" value="1"/>
</dbReference>
<keyword evidence="5" id="KW-0592">Phosphate transport</keyword>